<keyword evidence="4" id="KW-0233">DNA recombination</keyword>
<dbReference type="Gene3D" id="1.10.150.130">
    <property type="match status" value="1"/>
</dbReference>
<sequence length="388" mass="44777">MASISKYETKSGKVLYRVQVYMGVNPKTGRKQYKVKRGIDSPKKATLVAARLELAVNNGDLQAEPSKNVTFREVYEEWYSVYIDTVRESTWARTAGMFDNHILPVFGKMRIAKITRRDVQEAVKKWFDETTANYRRWYNYVVAVIDYAVEMEYMKDNPAKGIKLPRHDDLAGDKDENFWTREQLTKFFSCIDKRDDFDIFIMFRVLAYSACRRGELLALEWDDVNFKDGSIRINKTVTQGERGKQIIQSTKTAAGKRTVPIDAETMAYLKEWRHVQQRRMLVLGYNTLQPHQLVFANTKNGYHCLNTPGKRLRKIMDDNKLEPRISIHGFRHSAISNMLIAGVPITAVQRIVGHSDPTVILQTYAHVSEKEERAATNALADYMAQKTI</sequence>
<dbReference type="Gene3D" id="1.10.443.10">
    <property type="entry name" value="Intergrase catalytic core"/>
    <property type="match status" value="1"/>
</dbReference>
<accession>A0ABY7WR77</accession>
<organism evidence="6 7">
    <name type="scientific">Lacticaseibacillus pabuli</name>
    <dbReference type="NCBI Taxonomy" id="3025672"/>
    <lineage>
        <taxon>Bacteria</taxon>
        <taxon>Bacillati</taxon>
        <taxon>Bacillota</taxon>
        <taxon>Bacilli</taxon>
        <taxon>Lactobacillales</taxon>
        <taxon>Lactobacillaceae</taxon>
        <taxon>Lacticaseibacillus</taxon>
    </lineage>
</organism>
<dbReference type="InterPro" id="IPR013762">
    <property type="entry name" value="Integrase-like_cat_sf"/>
</dbReference>
<dbReference type="InterPro" id="IPR050808">
    <property type="entry name" value="Phage_Integrase"/>
</dbReference>
<evidence type="ECO:0000256" key="2">
    <source>
        <dbReference type="ARBA" id="ARBA00022908"/>
    </source>
</evidence>
<comment type="similarity">
    <text evidence="1">Belongs to the 'phage' integrase family.</text>
</comment>
<evidence type="ECO:0000256" key="1">
    <source>
        <dbReference type="ARBA" id="ARBA00008857"/>
    </source>
</evidence>
<dbReference type="InterPro" id="IPR011010">
    <property type="entry name" value="DNA_brk_join_enz"/>
</dbReference>
<dbReference type="Pfam" id="PF14659">
    <property type="entry name" value="Phage_int_SAM_3"/>
    <property type="match status" value="1"/>
</dbReference>
<evidence type="ECO:0000256" key="4">
    <source>
        <dbReference type="ARBA" id="ARBA00023172"/>
    </source>
</evidence>
<evidence type="ECO:0000313" key="6">
    <source>
        <dbReference type="EMBL" id="WDF82694.1"/>
    </source>
</evidence>
<keyword evidence="3" id="KW-0238">DNA-binding</keyword>
<keyword evidence="2" id="KW-0229">DNA integration</keyword>
<dbReference type="Pfam" id="PF14657">
    <property type="entry name" value="Arm-DNA-bind_4"/>
    <property type="match status" value="1"/>
</dbReference>
<dbReference type="CDD" id="cd01189">
    <property type="entry name" value="INT_ICEBs1_C_like"/>
    <property type="match status" value="1"/>
</dbReference>
<dbReference type="SUPFAM" id="SSF56349">
    <property type="entry name" value="DNA breaking-rejoining enzymes"/>
    <property type="match status" value="1"/>
</dbReference>
<proteinExistence type="inferred from homology"/>
<dbReference type="InterPro" id="IPR004107">
    <property type="entry name" value="Integrase_SAM-like_N"/>
</dbReference>
<dbReference type="InterPro" id="IPR010998">
    <property type="entry name" value="Integrase_recombinase_N"/>
</dbReference>
<dbReference type="PANTHER" id="PTHR30629">
    <property type="entry name" value="PROPHAGE INTEGRASE"/>
    <property type="match status" value="1"/>
</dbReference>
<dbReference type="PROSITE" id="PS51898">
    <property type="entry name" value="TYR_RECOMBINASE"/>
    <property type="match status" value="1"/>
</dbReference>
<dbReference type="Pfam" id="PF00589">
    <property type="entry name" value="Phage_integrase"/>
    <property type="match status" value="1"/>
</dbReference>
<evidence type="ECO:0000259" key="5">
    <source>
        <dbReference type="PROSITE" id="PS51898"/>
    </source>
</evidence>
<dbReference type="InterPro" id="IPR002104">
    <property type="entry name" value="Integrase_catalytic"/>
</dbReference>
<dbReference type="RefSeq" id="WP_274260347.1">
    <property type="nucleotide sequence ID" value="NZ_CP117884.1"/>
</dbReference>
<reference evidence="6 7" key="1">
    <citation type="submission" date="2023-02" db="EMBL/GenBank/DDBJ databases">
        <title>Genome sequence of Lacticaseibacillus sp. KACC 23028.</title>
        <authorList>
            <person name="Kim S."/>
            <person name="Heo J."/>
            <person name="Kwon S.-W."/>
        </authorList>
    </citation>
    <scope>NUCLEOTIDE SEQUENCE [LARGE SCALE GENOMIC DNA]</scope>
    <source>
        <strain evidence="6 7">KACC 23028</strain>
    </source>
</reference>
<evidence type="ECO:0000313" key="7">
    <source>
        <dbReference type="Proteomes" id="UP001220377"/>
    </source>
</evidence>
<dbReference type="InterPro" id="IPR028259">
    <property type="entry name" value="AP2-like_int_N"/>
</dbReference>
<feature type="domain" description="Tyr recombinase" evidence="5">
    <location>
        <begin position="174"/>
        <end position="377"/>
    </location>
</feature>
<dbReference type="EMBL" id="CP117884">
    <property type="protein sequence ID" value="WDF82694.1"/>
    <property type="molecule type" value="Genomic_DNA"/>
</dbReference>
<dbReference type="PANTHER" id="PTHR30629:SF2">
    <property type="entry name" value="PROPHAGE INTEGRASE INTS-RELATED"/>
    <property type="match status" value="1"/>
</dbReference>
<evidence type="ECO:0000256" key="3">
    <source>
        <dbReference type="ARBA" id="ARBA00023125"/>
    </source>
</evidence>
<gene>
    <name evidence="6" type="ORF">PQ472_00200</name>
</gene>
<keyword evidence="7" id="KW-1185">Reference proteome</keyword>
<name>A0ABY7WR77_9LACO</name>
<dbReference type="Proteomes" id="UP001220377">
    <property type="component" value="Chromosome"/>
</dbReference>
<protein>
    <submittedName>
        <fullName evidence="6">Tyrosine-type recombinase/integrase</fullName>
    </submittedName>
</protein>